<name>A0AAN8SYB4_SOLBU</name>
<reference evidence="1 2" key="1">
    <citation type="submission" date="2024-02" db="EMBL/GenBank/DDBJ databases">
        <title>de novo genome assembly of Solanum bulbocastanum strain 11H21.</title>
        <authorList>
            <person name="Hosaka A.J."/>
        </authorList>
    </citation>
    <scope>NUCLEOTIDE SEQUENCE [LARGE SCALE GENOMIC DNA]</scope>
    <source>
        <tissue evidence="1">Young leaves</tissue>
    </source>
</reference>
<evidence type="ECO:0000313" key="2">
    <source>
        <dbReference type="Proteomes" id="UP001371456"/>
    </source>
</evidence>
<organism evidence="1 2">
    <name type="scientific">Solanum bulbocastanum</name>
    <name type="common">Wild potato</name>
    <dbReference type="NCBI Taxonomy" id="147425"/>
    <lineage>
        <taxon>Eukaryota</taxon>
        <taxon>Viridiplantae</taxon>
        <taxon>Streptophyta</taxon>
        <taxon>Embryophyta</taxon>
        <taxon>Tracheophyta</taxon>
        <taxon>Spermatophyta</taxon>
        <taxon>Magnoliopsida</taxon>
        <taxon>eudicotyledons</taxon>
        <taxon>Gunneridae</taxon>
        <taxon>Pentapetalae</taxon>
        <taxon>asterids</taxon>
        <taxon>lamiids</taxon>
        <taxon>Solanales</taxon>
        <taxon>Solanaceae</taxon>
        <taxon>Solanoideae</taxon>
        <taxon>Solaneae</taxon>
        <taxon>Solanum</taxon>
    </lineage>
</organism>
<accession>A0AAN8SYB4</accession>
<evidence type="ECO:0000313" key="1">
    <source>
        <dbReference type="EMBL" id="KAK6776760.1"/>
    </source>
</evidence>
<sequence length="19" mass="2247">MAEINTSTRIWLGHTKKPY</sequence>
<dbReference type="AlphaFoldDB" id="A0AAN8SYB4"/>
<protein>
    <submittedName>
        <fullName evidence="1">Uncharacterized protein</fullName>
    </submittedName>
</protein>
<keyword evidence="2" id="KW-1185">Reference proteome</keyword>
<dbReference type="Proteomes" id="UP001371456">
    <property type="component" value="Unassembled WGS sequence"/>
</dbReference>
<proteinExistence type="predicted"/>
<gene>
    <name evidence="1" type="ORF">RDI58_027761</name>
</gene>
<dbReference type="EMBL" id="JBANQN010000011">
    <property type="protein sequence ID" value="KAK6776760.1"/>
    <property type="molecule type" value="Genomic_DNA"/>
</dbReference>
<comment type="caution">
    <text evidence="1">The sequence shown here is derived from an EMBL/GenBank/DDBJ whole genome shotgun (WGS) entry which is preliminary data.</text>
</comment>